<dbReference type="GO" id="GO:0006508">
    <property type="term" value="P:proteolysis"/>
    <property type="evidence" value="ECO:0007669"/>
    <property type="project" value="UniProtKB-KW"/>
</dbReference>
<dbReference type="OrthoDB" id="1749738at2759"/>
<evidence type="ECO:0000313" key="6">
    <source>
        <dbReference type="EMBL" id="PWA68090.1"/>
    </source>
</evidence>
<proteinExistence type="inferred from homology"/>
<feature type="region of interest" description="Disordered" evidence="4">
    <location>
        <begin position="342"/>
        <end position="381"/>
    </location>
</feature>
<accession>A0A2U1N3I2</accession>
<evidence type="ECO:0000256" key="1">
    <source>
        <dbReference type="ARBA" id="ARBA00005234"/>
    </source>
</evidence>
<feature type="compositionally biased region" description="Polar residues" evidence="4">
    <location>
        <begin position="242"/>
        <end position="259"/>
    </location>
</feature>
<evidence type="ECO:0000259" key="5">
    <source>
        <dbReference type="Pfam" id="PF02902"/>
    </source>
</evidence>
<sequence>MMFGKIKKGRAPKAEKAKDKEESEEAQEEENNDEENKEEEDQEDDDAEKDDDEDNDDDEAAENNDDDTENDDEQEIENAGAEIQLEEETRGDDKDDIENAGAEIQDDDEEQHVHSCKKKLKINAGPNWSRRRLKDNSPIKPGILMIEGRKQKTKRSSLSSKNRYSMNLFKNIVGNKRRRTSKSPKTDDVGEQVVDVHIDDIEEHQWVDQQANDDDIQMTGTNEDIQMTGTDENTEVAEPMTGTDQTPENGNDEPSSSSIKLTQQQLSATILEFQGEYSQFKSAEEMKINIDDMLRAGLEMYPGNESLLEVRDWMNRLVNRTTFESSQSEDDSSMLMITMGDDKDASEAKEASKQTDEPQTKDGSEAKVASKQTDEPQMKHGFELTDVPQTNKQKELTLTQMFMDPAFLKEYEKIERQMHMPEFPIFKTEQFENKSLALVLYEDKKDSEQILDELLKKTPFLQTSSEMLSENSDDNLWKRIQEETLEMKKTSQKCKNSSPQYEESPKMITPISYAPPSAEEKLQMNETVDEGFSTPLNSFNTIARKLKVPETAKNIKKVKKNRVQDIERKVAFAARGELDDVLFHSYFVDGQIIHFESFKEGNEISAGVIDMWAYIHNMAEEKRNVGSLKKLYGHTSMITTEMANMTHNSKVLTQKFNENMKNLLFLSPVYESIRDIDLALFPMMLGDDHYYVVCFNLKEPQIHILDNMEHKQSVKDRYQKKLVNSRYQFIKFLKDNGHPNYQELNSYKVGNMKMPWQTKNNFIDCGFFAMRHMETYLGKKDFDAGFVKEGAEQDQRIVDLRKKYLSKILLSDYNENKHVVESEVEEYHRLPLNEKRTLQQMSKKNIAERANNYFEREASALLRQT</sequence>
<feature type="region of interest" description="Disordered" evidence="4">
    <location>
        <begin position="488"/>
        <end position="508"/>
    </location>
</feature>
<dbReference type="InterPro" id="IPR038765">
    <property type="entry name" value="Papain-like_cys_pep_sf"/>
</dbReference>
<dbReference type="InterPro" id="IPR003653">
    <property type="entry name" value="Peptidase_C48_C"/>
</dbReference>
<dbReference type="Pfam" id="PF02902">
    <property type="entry name" value="Peptidase_C48"/>
    <property type="match status" value="1"/>
</dbReference>
<feature type="compositionally biased region" description="Basic and acidic residues" evidence="4">
    <location>
        <begin position="342"/>
        <end position="365"/>
    </location>
</feature>
<feature type="region of interest" description="Disordered" evidence="4">
    <location>
        <begin position="226"/>
        <end position="259"/>
    </location>
</feature>
<dbReference type="AlphaFoldDB" id="A0A2U1N3I2"/>
<dbReference type="GO" id="GO:0008234">
    <property type="term" value="F:cysteine-type peptidase activity"/>
    <property type="evidence" value="ECO:0007669"/>
    <property type="project" value="InterPro"/>
</dbReference>
<feature type="compositionally biased region" description="Polar residues" evidence="4">
    <location>
        <begin position="156"/>
        <end position="165"/>
    </location>
</feature>
<dbReference type="Proteomes" id="UP000245207">
    <property type="component" value="Unassembled WGS sequence"/>
</dbReference>
<keyword evidence="3" id="KW-0378">Hydrolase</keyword>
<keyword evidence="7" id="KW-1185">Reference proteome</keyword>
<evidence type="ECO:0000256" key="2">
    <source>
        <dbReference type="ARBA" id="ARBA00022670"/>
    </source>
</evidence>
<reference evidence="6 7" key="1">
    <citation type="journal article" date="2018" name="Mol. Plant">
        <title>The genome of Artemisia annua provides insight into the evolution of Asteraceae family and artemisinin biosynthesis.</title>
        <authorList>
            <person name="Shen Q."/>
            <person name="Zhang L."/>
            <person name="Liao Z."/>
            <person name="Wang S."/>
            <person name="Yan T."/>
            <person name="Shi P."/>
            <person name="Liu M."/>
            <person name="Fu X."/>
            <person name="Pan Q."/>
            <person name="Wang Y."/>
            <person name="Lv Z."/>
            <person name="Lu X."/>
            <person name="Zhang F."/>
            <person name="Jiang W."/>
            <person name="Ma Y."/>
            <person name="Chen M."/>
            <person name="Hao X."/>
            <person name="Li L."/>
            <person name="Tang Y."/>
            <person name="Lv G."/>
            <person name="Zhou Y."/>
            <person name="Sun X."/>
            <person name="Brodelius P.E."/>
            <person name="Rose J.K.C."/>
            <person name="Tang K."/>
        </authorList>
    </citation>
    <scope>NUCLEOTIDE SEQUENCE [LARGE SCALE GENOMIC DNA]</scope>
    <source>
        <strain evidence="7">cv. Huhao1</strain>
        <tissue evidence="6">Leaf</tissue>
    </source>
</reference>
<feature type="compositionally biased region" description="Basic and acidic residues" evidence="4">
    <location>
        <begin position="12"/>
        <end position="21"/>
    </location>
</feature>
<evidence type="ECO:0000256" key="3">
    <source>
        <dbReference type="ARBA" id="ARBA00022801"/>
    </source>
</evidence>
<feature type="region of interest" description="Disordered" evidence="4">
    <location>
        <begin position="1"/>
        <end position="165"/>
    </location>
</feature>
<feature type="compositionally biased region" description="Acidic residues" evidence="4">
    <location>
        <begin position="94"/>
        <end position="110"/>
    </location>
</feature>
<organism evidence="6 7">
    <name type="scientific">Artemisia annua</name>
    <name type="common">Sweet wormwood</name>
    <dbReference type="NCBI Taxonomy" id="35608"/>
    <lineage>
        <taxon>Eukaryota</taxon>
        <taxon>Viridiplantae</taxon>
        <taxon>Streptophyta</taxon>
        <taxon>Embryophyta</taxon>
        <taxon>Tracheophyta</taxon>
        <taxon>Spermatophyta</taxon>
        <taxon>Magnoliopsida</taxon>
        <taxon>eudicotyledons</taxon>
        <taxon>Gunneridae</taxon>
        <taxon>Pentapetalae</taxon>
        <taxon>asterids</taxon>
        <taxon>campanulids</taxon>
        <taxon>Asterales</taxon>
        <taxon>Asteraceae</taxon>
        <taxon>Asteroideae</taxon>
        <taxon>Anthemideae</taxon>
        <taxon>Artemisiinae</taxon>
        <taxon>Artemisia</taxon>
    </lineage>
</organism>
<dbReference type="Gene3D" id="3.40.395.10">
    <property type="entry name" value="Adenoviral Proteinase, Chain A"/>
    <property type="match status" value="1"/>
</dbReference>
<keyword evidence="2" id="KW-0645">Protease</keyword>
<evidence type="ECO:0000256" key="4">
    <source>
        <dbReference type="SAM" id="MobiDB-lite"/>
    </source>
</evidence>
<gene>
    <name evidence="6" type="ORF">CTI12_AA316130</name>
</gene>
<feature type="compositionally biased region" description="Basic and acidic residues" evidence="4">
    <location>
        <begin position="372"/>
        <end position="381"/>
    </location>
</feature>
<feature type="compositionally biased region" description="Basic residues" evidence="4">
    <location>
        <begin position="1"/>
        <end position="11"/>
    </location>
</feature>
<feature type="compositionally biased region" description="Acidic residues" evidence="4">
    <location>
        <begin position="22"/>
        <end position="76"/>
    </location>
</feature>
<comment type="similarity">
    <text evidence="1">Belongs to the peptidase C48 family.</text>
</comment>
<comment type="caution">
    <text evidence="6">The sequence shown here is derived from an EMBL/GenBank/DDBJ whole genome shotgun (WGS) entry which is preliminary data.</text>
</comment>
<feature type="region of interest" description="Disordered" evidence="4">
    <location>
        <begin position="170"/>
        <end position="189"/>
    </location>
</feature>
<protein>
    <recommendedName>
        <fullName evidence="5">Ubiquitin-like protease family profile domain-containing protein</fullName>
    </recommendedName>
</protein>
<dbReference type="SUPFAM" id="SSF54001">
    <property type="entry name" value="Cysteine proteinases"/>
    <property type="match status" value="1"/>
</dbReference>
<name>A0A2U1N3I2_ARTAN</name>
<dbReference type="EMBL" id="PKPP01003708">
    <property type="protein sequence ID" value="PWA68090.1"/>
    <property type="molecule type" value="Genomic_DNA"/>
</dbReference>
<feature type="domain" description="Ubiquitin-like protease family profile" evidence="5">
    <location>
        <begin position="670"/>
        <end position="783"/>
    </location>
</feature>
<evidence type="ECO:0000313" key="7">
    <source>
        <dbReference type="Proteomes" id="UP000245207"/>
    </source>
</evidence>